<evidence type="ECO:0000256" key="4">
    <source>
        <dbReference type="ARBA" id="ARBA00022824"/>
    </source>
</evidence>
<evidence type="ECO:0000256" key="8">
    <source>
        <dbReference type="SAM" id="Phobius"/>
    </source>
</evidence>
<proteinExistence type="inferred from homology"/>
<evidence type="ECO:0008006" key="11">
    <source>
        <dbReference type="Google" id="ProtNLM"/>
    </source>
</evidence>
<evidence type="ECO:0000256" key="5">
    <source>
        <dbReference type="ARBA" id="ARBA00022989"/>
    </source>
</evidence>
<gene>
    <name evidence="9" type="ORF">RB653_002352</name>
</gene>
<feature type="region of interest" description="Disordered" evidence="7">
    <location>
        <begin position="1"/>
        <end position="23"/>
    </location>
</feature>
<dbReference type="InterPro" id="IPR010580">
    <property type="entry name" value="ER_stress-assoc"/>
</dbReference>
<feature type="transmembrane region" description="Helical" evidence="8">
    <location>
        <begin position="37"/>
        <end position="57"/>
    </location>
</feature>
<comment type="subcellular location">
    <subcellularLocation>
        <location evidence="1">Endoplasmic reticulum membrane</location>
        <topology evidence="1">Single-pass membrane protein</topology>
    </subcellularLocation>
</comment>
<dbReference type="AlphaFoldDB" id="A0AAN7YPZ7"/>
<evidence type="ECO:0000313" key="10">
    <source>
        <dbReference type="Proteomes" id="UP001344447"/>
    </source>
</evidence>
<dbReference type="PANTHER" id="PTHR15601">
    <property type="entry name" value="STRESS ASSOCIATED ENDOPLASMIC RETICULUM PROTEIN SERP1/RAMP4"/>
    <property type="match status" value="1"/>
</dbReference>
<evidence type="ECO:0000256" key="6">
    <source>
        <dbReference type="ARBA" id="ARBA00023136"/>
    </source>
</evidence>
<dbReference type="Proteomes" id="UP001344447">
    <property type="component" value="Unassembled WGS sequence"/>
</dbReference>
<evidence type="ECO:0000313" key="9">
    <source>
        <dbReference type="EMBL" id="KAK5577411.1"/>
    </source>
</evidence>
<evidence type="ECO:0000256" key="1">
    <source>
        <dbReference type="ARBA" id="ARBA00004389"/>
    </source>
</evidence>
<sequence length="75" mass="8908">MSQSRTLRQKSQKYQDNIEKRGIATPKKKEEGLNINPYVLGFIIFVVIGSSKFYFFITPNYFVKYNVINIYLLFF</sequence>
<keyword evidence="10" id="KW-1185">Reference proteome</keyword>
<reference evidence="9 10" key="1">
    <citation type="submission" date="2023-11" db="EMBL/GenBank/DDBJ databases">
        <title>Dfirmibasis_genome.</title>
        <authorList>
            <person name="Edelbroek B."/>
            <person name="Kjellin J."/>
            <person name="Jerlstrom-Hultqvist J."/>
            <person name="Soderbom F."/>
        </authorList>
    </citation>
    <scope>NUCLEOTIDE SEQUENCE [LARGE SCALE GENOMIC DNA]</scope>
    <source>
        <strain evidence="9 10">TNS-C-14</strain>
    </source>
</reference>
<dbReference type="PANTHER" id="PTHR15601:SF0">
    <property type="entry name" value="GEO09675P1"/>
    <property type="match status" value="1"/>
</dbReference>
<dbReference type="Pfam" id="PF06624">
    <property type="entry name" value="RAMP4"/>
    <property type="match status" value="1"/>
</dbReference>
<dbReference type="GO" id="GO:0030968">
    <property type="term" value="P:endoplasmic reticulum unfolded protein response"/>
    <property type="evidence" value="ECO:0007669"/>
    <property type="project" value="TreeGrafter"/>
</dbReference>
<keyword evidence="6 8" id="KW-0472">Membrane</keyword>
<protein>
    <recommendedName>
        <fullName evidence="11">Stress-associated endoplasmic reticulum protein</fullName>
    </recommendedName>
</protein>
<dbReference type="GO" id="GO:0005789">
    <property type="term" value="C:endoplasmic reticulum membrane"/>
    <property type="evidence" value="ECO:0007669"/>
    <property type="project" value="UniProtKB-SubCell"/>
</dbReference>
<name>A0AAN7YPZ7_9MYCE</name>
<accession>A0AAN7YPZ7</accession>
<dbReference type="EMBL" id="JAVFKY010000004">
    <property type="protein sequence ID" value="KAK5577411.1"/>
    <property type="molecule type" value="Genomic_DNA"/>
</dbReference>
<keyword evidence="4" id="KW-0256">Endoplasmic reticulum</keyword>
<comment type="similarity">
    <text evidence="2">Belongs to the RAMP4 family.</text>
</comment>
<evidence type="ECO:0000256" key="3">
    <source>
        <dbReference type="ARBA" id="ARBA00022692"/>
    </source>
</evidence>
<keyword evidence="3 8" id="KW-0812">Transmembrane</keyword>
<keyword evidence="5 8" id="KW-1133">Transmembrane helix</keyword>
<evidence type="ECO:0000256" key="2">
    <source>
        <dbReference type="ARBA" id="ARBA00005500"/>
    </source>
</evidence>
<organism evidence="9 10">
    <name type="scientific">Dictyostelium firmibasis</name>
    <dbReference type="NCBI Taxonomy" id="79012"/>
    <lineage>
        <taxon>Eukaryota</taxon>
        <taxon>Amoebozoa</taxon>
        <taxon>Evosea</taxon>
        <taxon>Eumycetozoa</taxon>
        <taxon>Dictyostelia</taxon>
        <taxon>Dictyosteliales</taxon>
        <taxon>Dictyosteliaceae</taxon>
        <taxon>Dictyostelium</taxon>
    </lineage>
</organism>
<comment type="caution">
    <text evidence="9">The sequence shown here is derived from an EMBL/GenBank/DDBJ whole genome shotgun (WGS) entry which is preliminary data.</text>
</comment>
<evidence type="ECO:0000256" key="7">
    <source>
        <dbReference type="SAM" id="MobiDB-lite"/>
    </source>
</evidence>